<keyword evidence="3" id="KW-1185">Reference proteome</keyword>
<feature type="transmembrane region" description="Helical" evidence="1">
    <location>
        <begin position="171"/>
        <end position="191"/>
    </location>
</feature>
<dbReference type="EMBL" id="ONZQ02000020">
    <property type="protein sequence ID" value="SPO07442.1"/>
    <property type="molecule type" value="Genomic_DNA"/>
</dbReference>
<feature type="transmembrane region" description="Helical" evidence="1">
    <location>
        <begin position="128"/>
        <end position="151"/>
    </location>
</feature>
<gene>
    <name evidence="2" type="ORF">DNG_10136</name>
</gene>
<evidence type="ECO:0000256" key="1">
    <source>
        <dbReference type="SAM" id="Phobius"/>
    </source>
</evidence>
<comment type="caution">
    <text evidence="2">The sequence shown here is derived from an EMBL/GenBank/DDBJ whole genome shotgun (WGS) entry which is preliminary data.</text>
</comment>
<accession>A0AAE8T0J1</accession>
<sequence>MASKAEEAEAELHRVLSSATALSPRRGGRAAATAEHTISNDDDETIELLEGHHRLMLRIINILDRELSRQRQERIDVEELQALTLTTFFQNIGAISTLGSSFTFALIVSQLQDPAEVSRGHRFDLSTVRIFIATSWLLFTVTLVLGILLAIAIKNTKDAKWKKRQRRLSIIILYSLIGAALILLSLTVAAYVDVVGFLMLGLILFYPAVVWPAIWYLRGLDELVGFLGSARPGPGGKQQLRDAGLI</sequence>
<reference evidence="2" key="1">
    <citation type="submission" date="2018-03" db="EMBL/GenBank/DDBJ databases">
        <authorList>
            <person name="Guldener U."/>
        </authorList>
    </citation>
    <scope>NUCLEOTIDE SEQUENCE</scope>
</reference>
<feature type="transmembrane region" description="Helical" evidence="1">
    <location>
        <begin position="88"/>
        <end position="108"/>
    </location>
</feature>
<protein>
    <recommendedName>
        <fullName evidence="4">PGG domain-containing protein</fullName>
    </recommendedName>
</protein>
<evidence type="ECO:0000313" key="3">
    <source>
        <dbReference type="Proteomes" id="UP001187682"/>
    </source>
</evidence>
<organism evidence="2 3">
    <name type="scientific">Cephalotrichum gorgonifer</name>
    <dbReference type="NCBI Taxonomy" id="2041049"/>
    <lineage>
        <taxon>Eukaryota</taxon>
        <taxon>Fungi</taxon>
        <taxon>Dikarya</taxon>
        <taxon>Ascomycota</taxon>
        <taxon>Pezizomycotina</taxon>
        <taxon>Sordariomycetes</taxon>
        <taxon>Hypocreomycetidae</taxon>
        <taxon>Microascales</taxon>
        <taxon>Microascaceae</taxon>
        <taxon>Cephalotrichum</taxon>
    </lineage>
</organism>
<name>A0AAE8T0J1_9PEZI</name>
<keyword evidence="1" id="KW-1133">Transmembrane helix</keyword>
<dbReference type="AlphaFoldDB" id="A0AAE8T0J1"/>
<feature type="transmembrane region" description="Helical" evidence="1">
    <location>
        <begin position="197"/>
        <end position="217"/>
    </location>
</feature>
<dbReference type="Proteomes" id="UP001187682">
    <property type="component" value="Unassembled WGS sequence"/>
</dbReference>
<keyword evidence="1" id="KW-0812">Transmembrane</keyword>
<proteinExistence type="predicted"/>
<evidence type="ECO:0000313" key="2">
    <source>
        <dbReference type="EMBL" id="SPO07442.1"/>
    </source>
</evidence>
<evidence type="ECO:0008006" key="4">
    <source>
        <dbReference type="Google" id="ProtNLM"/>
    </source>
</evidence>
<keyword evidence="1" id="KW-0472">Membrane</keyword>